<proteinExistence type="predicted"/>
<dbReference type="Proteomes" id="UP000049855">
    <property type="component" value="Unassembled WGS sequence"/>
</dbReference>
<reference evidence="2" key="1">
    <citation type="submission" date="2015-03" db="EMBL/GenBank/DDBJ databases">
        <authorList>
            <person name="Nijsse Bart"/>
        </authorList>
    </citation>
    <scope>NUCLEOTIDE SEQUENCE [LARGE SCALE GENOMIC DNA]</scope>
</reference>
<sequence length="186" mass="20702">MLTLNISQQYAKINITTARADMRLSTTRPQLMIDTEPAVVEISQPKGELEIDWEPFWSSIGLKTPSQFSRDCAELGRQTAMETIARIAQDGNRMAAIESKEDAMVAMAADSTLQPVPEVVWAHLEPPVIHYTARPPVFNPSPGSVKYNFVRGTVNMDYLPAQVNISMAQYSSVKMWVTDNSVDINV</sequence>
<dbReference type="RefSeq" id="WP_021169190.1">
    <property type="nucleotide sequence ID" value="NZ_CTRP01000003.1"/>
</dbReference>
<organism evidence="1 2">
    <name type="scientific">Sporomusa ovata</name>
    <dbReference type="NCBI Taxonomy" id="2378"/>
    <lineage>
        <taxon>Bacteria</taxon>
        <taxon>Bacillati</taxon>
        <taxon>Bacillota</taxon>
        <taxon>Negativicutes</taxon>
        <taxon>Selenomonadales</taxon>
        <taxon>Sporomusaceae</taxon>
        <taxon>Sporomusa</taxon>
    </lineage>
</organism>
<dbReference type="EMBL" id="CTRP01000003">
    <property type="protein sequence ID" value="CQR70456.1"/>
    <property type="molecule type" value="Genomic_DNA"/>
</dbReference>
<evidence type="ECO:0000313" key="1">
    <source>
        <dbReference type="EMBL" id="CQR70456.1"/>
    </source>
</evidence>
<accession>A0A0U1KSQ5</accession>
<dbReference type="InterPro" id="IPR045527">
    <property type="entry name" value="DUF6470"/>
</dbReference>
<keyword evidence="2" id="KW-1185">Reference proteome</keyword>
<dbReference type="AlphaFoldDB" id="A0A0U1KSQ5"/>
<dbReference type="Pfam" id="PF20074">
    <property type="entry name" value="DUF6470"/>
    <property type="match status" value="1"/>
</dbReference>
<protein>
    <submittedName>
        <fullName evidence="1">Uncharacterized protein</fullName>
    </submittedName>
</protein>
<evidence type="ECO:0000313" key="2">
    <source>
        <dbReference type="Proteomes" id="UP000049855"/>
    </source>
</evidence>
<gene>
    <name evidence="1" type="ORF">SpAn4DRAFT_1425</name>
</gene>
<name>A0A0U1KSQ5_9FIRM</name>